<reference evidence="2 3" key="1">
    <citation type="submission" date="2019-02" db="EMBL/GenBank/DDBJ databases">
        <title>Deep-cultivation of Planctomycetes and their phenomic and genomic characterization uncovers novel biology.</title>
        <authorList>
            <person name="Wiegand S."/>
            <person name="Jogler M."/>
            <person name="Boedeker C."/>
            <person name="Pinto D."/>
            <person name="Vollmers J."/>
            <person name="Rivas-Marin E."/>
            <person name="Kohn T."/>
            <person name="Peeters S.H."/>
            <person name="Heuer A."/>
            <person name="Rast P."/>
            <person name="Oberbeckmann S."/>
            <person name="Bunk B."/>
            <person name="Jeske O."/>
            <person name="Meyerdierks A."/>
            <person name="Storesund J.E."/>
            <person name="Kallscheuer N."/>
            <person name="Luecker S."/>
            <person name="Lage O.M."/>
            <person name="Pohl T."/>
            <person name="Merkel B.J."/>
            <person name="Hornburger P."/>
            <person name="Mueller R.-W."/>
            <person name="Bruemmer F."/>
            <person name="Labrenz M."/>
            <person name="Spormann A.M."/>
            <person name="Op den Camp H."/>
            <person name="Overmann J."/>
            <person name="Amann R."/>
            <person name="Jetten M.S.M."/>
            <person name="Mascher T."/>
            <person name="Medema M.H."/>
            <person name="Devos D.P."/>
            <person name="Kaster A.-K."/>
            <person name="Ovreas L."/>
            <person name="Rohde M."/>
            <person name="Galperin M.Y."/>
            <person name="Jogler C."/>
        </authorList>
    </citation>
    <scope>NUCLEOTIDE SEQUENCE [LARGE SCALE GENOMIC DNA]</scope>
    <source>
        <strain evidence="2 3">Pan181</strain>
    </source>
</reference>
<dbReference type="SUPFAM" id="SSF47413">
    <property type="entry name" value="lambda repressor-like DNA-binding domains"/>
    <property type="match status" value="1"/>
</dbReference>
<dbReference type="Pfam" id="PF13560">
    <property type="entry name" value="HTH_31"/>
    <property type="match status" value="1"/>
</dbReference>
<dbReference type="InterPro" id="IPR001387">
    <property type="entry name" value="Cro/C1-type_HTH"/>
</dbReference>
<dbReference type="EMBL" id="CP036278">
    <property type="protein sequence ID" value="QDU55791.1"/>
    <property type="molecule type" value="Genomic_DNA"/>
</dbReference>
<dbReference type="InterPro" id="IPR010982">
    <property type="entry name" value="Lambda_DNA-bd_dom_sf"/>
</dbReference>
<feature type="domain" description="HTH cro/C1-type" evidence="1">
    <location>
        <begin position="25"/>
        <end position="78"/>
    </location>
</feature>
<protein>
    <recommendedName>
        <fullName evidence="1">HTH cro/C1-type domain-containing protein</fullName>
    </recommendedName>
</protein>
<dbReference type="Proteomes" id="UP000315750">
    <property type="component" value="Chromosome"/>
</dbReference>
<gene>
    <name evidence="2" type="ORF">Pan181_19870</name>
</gene>
<dbReference type="GO" id="GO:0003677">
    <property type="term" value="F:DNA binding"/>
    <property type="evidence" value="ECO:0007669"/>
    <property type="project" value="InterPro"/>
</dbReference>
<dbReference type="SMART" id="SM00530">
    <property type="entry name" value="HTH_XRE"/>
    <property type="match status" value="1"/>
</dbReference>
<accession>A0A518AM38</accession>
<keyword evidence="3" id="KW-1185">Reference proteome</keyword>
<organism evidence="2 3">
    <name type="scientific">Aeoliella mucimassa</name>
    <dbReference type="NCBI Taxonomy" id="2527972"/>
    <lineage>
        <taxon>Bacteria</taxon>
        <taxon>Pseudomonadati</taxon>
        <taxon>Planctomycetota</taxon>
        <taxon>Planctomycetia</taxon>
        <taxon>Pirellulales</taxon>
        <taxon>Lacipirellulaceae</taxon>
        <taxon>Aeoliella</taxon>
    </lineage>
</organism>
<dbReference type="Gene3D" id="1.10.260.40">
    <property type="entry name" value="lambda repressor-like DNA-binding domains"/>
    <property type="match status" value="1"/>
</dbReference>
<dbReference type="AlphaFoldDB" id="A0A518AM38"/>
<dbReference type="PROSITE" id="PS50943">
    <property type="entry name" value="HTH_CROC1"/>
    <property type="match status" value="1"/>
</dbReference>
<dbReference type="KEGG" id="amuc:Pan181_19870"/>
<evidence type="ECO:0000259" key="1">
    <source>
        <dbReference type="PROSITE" id="PS50943"/>
    </source>
</evidence>
<dbReference type="CDD" id="cd00093">
    <property type="entry name" value="HTH_XRE"/>
    <property type="match status" value="1"/>
</dbReference>
<proteinExistence type="predicted"/>
<dbReference type="OrthoDB" id="266241at2"/>
<dbReference type="RefSeq" id="WP_145246600.1">
    <property type="nucleotide sequence ID" value="NZ_CP036278.1"/>
</dbReference>
<sequence>MAVPNDFSEGKSRAARSLHCSGQTIATLRDSVGFTQAELARRAGYSTRLIRKAESGGSLARRTIRDLADALSTEERIVSVKDLVITEEMIAKRLLESLRTSPHSVMEDVYDAFAADASILCSGDPSICPFAGSWHGTTRLRRWFATLQATLGSRLKRFQAVETNRSKNIVFVWGGFPRRGEPLCNEQERIALRFQFQALEIRLLEIVFDSSQCRRNPVPVPMGAGSS</sequence>
<name>A0A518AM38_9BACT</name>
<evidence type="ECO:0000313" key="3">
    <source>
        <dbReference type="Proteomes" id="UP000315750"/>
    </source>
</evidence>
<evidence type="ECO:0000313" key="2">
    <source>
        <dbReference type="EMBL" id="QDU55791.1"/>
    </source>
</evidence>